<organism evidence="1 2">
    <name type="scientific">Coraliomargarita algicola</name>
    <dbReference type="NCBI Taxonomy" id="3092156"/>
    <lineage>
        <taxon>Bacteria</taxon>
        <taxon>Pseudomonadati</taxon>
        <taxon>Verrucomicrobiota</taxon>
        <taxon>Opitutia</taxon>
        <taxon>Puniceicoccales</taxon>
        <taxon>Coraliomargaritaceae</taxon>
        <taxon>Coraliomargarita</taxon>
    </lineage>
</organism>
<dbReference type="RefSeq" id="WP_319834073.1">
    <property type="nucleotide sequence ID" value="NZ_CP138858.1"/>
</dbReference>
<reference evidence="1 2" key="1">
    <citation type="submission" date="2023-11" db="EMBL/GenBank/DDBJ databases">
        <title>Coraliomargarita sp. nov., isolated from marine algae.</title>
        <authorList>
            <person name="Lee J.K."/>
            <person name="Baek J.H."/>
            <person name="Kim J.M."/>
            <person name="Choi D.G."/>
            <person name="Jeon C.O."/>
        </authorList>
    </citation>
    <scope>NUCLEOTIDE SEQUENCE [LARGE SCALE GENOMIC DNA]</scope>
    <source>
        <strain evidence="1 2">J2-16</strain>
    </source>
</reference>
<name>A0ABZ0RPZ9_9BACT</name>
<sequence>MADTSQKKNLNAEELREVYRNVVKDAIRELIETKHLYQSLSLDEKWTMPQGQSTFS</sequence>
<gene>
    <name evidence="1" type="ORF">SH580_05845</name>
</gene>
<accession>A0ABZ0RPZ9</accession>
<evidence type="ECO:0000313" key="1">
    <source>
        <dbReference type="EMBL" id="WPJ97228.1"/>
    </source>
</evidence>
<dbReference type="EMBL" id="CP138858">
    <property type="protein sequence ID" value="WPJ97228.1"/>
    <property type="molecule type" value="Genomic_DNA"/>
</dbReference>
<keyword evidence="2" id="KW-1185">Reference proteome</keyword>
<protein>
    <submittedName>
        <fullName evidence="1">Uncharacterized protein</fullName>
    </submittedName>
</protein>
<proteinExistence type="predicted"/>
<dbReference type="Proteomes" id="UP001324993">
    <property type="component" value="Chromosome"/>
</dbReference>
<evidence type="ECO:0000313" key="2">
    <source>
        <dbReference type="Proteomes" id="UP001324993"/>
    </source>
</evidence>